<organism evidence="3 4">
    <name type="scientific">Massilia antarctica</name>
    <dbReference type="NCBI Taxonomy" id="2765360"/>
    <lineage>
        <taxon>Bacteria</taxon>
        <taxon>Pseudomonadati</taxon>
        <taxon>Pseudomonadota</taxon>
        <taxon>Betaproteobacteria</taxon>
        <taxon>Burkholderiales</taxon>
        <taxon>Oxalobacteraceae</taxon>
        <taxon>Telluria group</taxon>
        <taxon>Massilia</taxon>
    </lineage>
</organism>
<dbReference type="InterPro" id="IPR014819">
    <property type="entry name" value="PriCT_2"/>
</dbReference>
<dbReference type="Pfam" id="PF08707">
    <property type="entry name" value="PriCT_2"/>
    <property type="match status" value="1"/>
</dbReference>
<evidence type="ECO:0000259" key="2">
    <source>
        <dbReference type="Pfam" id="PF13362"/>
    </source>
</evidence>
<dbReference type="EMBL" id="CP065053">
    <property type="protein sequence ID" value="QPI52904.1"/>
    <property type="molecule type" value="Genomic_DNA"/>
</dbReference>
<dbReference type="InterPro" id="IPR006171">
    <property type="entry name" value="TOPRIM_dom"/>
</dbReference>
<keyword evidence="4" id="KW-1185">Reference proteome</keyword>
<protein>
    <submittedName>
        <fullName evidence="3">PriCT-2 domain-containing protein</fullName>
    </submittedName>
</protein>
<dbReference type="Proteomes" id="UP000662888">
    <property type="component" value="Chromosome"/>
</dbReference>
<evidence type="ECO:0000259" key="1">
    <source>
        <dbReference type="Pfam" id="PF08707"/>
    </source>
</evidence>
<accession>A0AA48WK13</accession>
<reference evidence="3 4" key="1">
    <citation type="submission" date="2020-11" db="EMBL/GenBank/DDBJ databases">
        <authorList>
            <person name="Sun Q."/>
        </authorList>
    </citation>
    <scope>NUCLEOTIDE SEQUENCE [LARGE SCALE GENOMIC DNA]</scope>
    <source>
        <strain evidence="3 4">P8398</strain>
    </source>
</reference>
<evidence type="ECO:0000313" key="4">
    <source>
        <dbReference type="Proteomes" id="UP000662888"/>
    </source>
</evidence>
<proteinExistence type="predicted"/>
<gene>
    <name evidence="3" type="ORF">IV454_16280</name>
</gene>
<sequence>MSIQKAITALFFVPPHDRETWVRMGMAMKAEFLEDGFDPWDAWSQGAESYNALAAKSVWRSIGAVGKIGIGTLFHEAAANGWRDNGEHRGPLTAQEEAERRRARAVRDAAIAAEEACKQRGYRQAAAHAQRLIGSCLMTTHYYLNAKGLPDALALVADTQLVVPMRCMETNALRGAQTIEWIPGERRWDKKMAPGMRARGAVLRLGNQRAQETFLCEGYATGLSIELAARRMRLNACVLVCFSDSNMVHVAPMVTGRAFVIADNDASQAGEKAAIKTALPYRMSDVVGEDANDLHQRAGLMALCSLLMAVRMS</sequence>
<dbReference type="Pfam" id="PF13362">
    <property type="entry name" value="Toprim_3"/>
    <property type="match status" value="1"/>
</dbReference>
<evidence type="ECO:0000313" key="3">
    <source>
        <dbReference type="EMBL" id="QPI52904.1"/>
    </source>
</evidence>
<dbReference type="RefSeq" id="WP_206092334.1">
    <property type="nucleotide sequence ID" value="NZ_CP065053.1"/>
</dbReference>
<feature type="domain" description="Primase C-terminal 2" evidence="1">
    <location>
        <begin position="9"/>
        <end position="77"/>
    </location>
</feature>
<name>A0AA48WK13_9BURK</name>
<feature type="domain" description="Toprim" evidence="2">
    <location>
        <begin position="214"/>
        <end position="299"/>
    </location>
</feature>